<reference evidence="1" key="2">
    <citation type="submission" date="2020-05" db="UniProtKB">
        <authorList>
            <consortium name="EnsemblMetazoa"/>
        </authorList>
    </citation>
    <scope>IDENTIFICATION</scope>
    <source>
        <strain evidence="1">MINIMUS1</strain>
    </source>
</reference>
<dbReference type="EnsemblMetazoa" id="AMIN008640-RA">
    <property type="protein sequence ID" value="AMIN008640-PA"/>
    <property type="gene ID" value="AMIN008640"/>
</dbReference>
<evidence type="ECO:0000313" key="1">
    <source>
        <dbReference type="EnsemblMetazoa" id="AMIN008640-PA"/>
    </source>
</evidence>
<reference evidence="2" key="1">
    <citation type="submission" date="2013-03" db="EMBL/GenBank/DDBJ databases">
        <title>The Genome Sequence of Anopheles minimus MINIMUS1.</title>
        <authorList>
            <consortium name="The Broad Institute Genomics Platform"/>
            <person name="Neafsey D.E."/>
            <person name="Walton C."/>
            <person name="Walker B."/>
            <person name="Young S.K."/>
            <person name="Zeng Q."/>
            <person name="Gargeya S."/>
            <person name="Fitzgerald M."/>
            <person name="Haas B."/>
            <person name="Abouelleil A."/>
            <person name="Allen A.W."/>
            <person name="Alvarado L."/>
            <person name="Arachchi H.M."/>
            <person name="Berlin A.M."/>
            <person name="Chapman S.B."/>
            <person name="Gainer-Dewar J."/>
            <person name="Goldberg J."/>
            <person name="Griggs A."/>
            <person name="Gujja S."/>
            <person name="Hansen M."/>
            <person name="Howarth C."/>
            <person name="Imamovic A."/>
            <person name="Ireland A."/>
            <person name="Larimer J."/>
            <person name="McCowan C."/>
            <person name="Murphy C."/>
            <person name="Pearson M."/>
            <person name="Poon T.W."/>
            <person name="Priest M."/>
            <person name="Roberts A."/>
            <person name="Saif S."/>
            <person name="Shea T."/>
            <person name="Sisk P."/>
            <person name="Sykes S."/>
            <person name="Wortman J."/>
            <person name="Nusbaum C."/>
            <person name="Birren B."/>
        </authorList>
    </citation>
    <scope>NUCLEOTIDE SEQUENCE [LARGE SCALE GENOMIC DNA]</scope>
    <source>
        <strain evidence="2">MINIMUS1</strain>
    </source>
</reference>
<accession>A0A182WE44</accession>
<proteinExistence type="predicted"/>
<sequence>MEKTGISSSDRSSTHTLTFAIARIHADFLVVLFEGGQIFARLGELTLLHTFADVPVDERTLGVHQIELVIQSGPCLGNGRGVGQHAHGTLHLGQITTRHNGRRLIVDTDLETGGTPVNKLDRTLGLDGGDGRINVLRHHITTVQHTARHVLAVTRITLHHLVGRFEARVGNLRHRQLLVVGLLRRDDRGVRNKREVDTRVRHQVGLELGQIHVQSTVETQRSRDRRHDLTDQSVQVGVGRSLNVQVAAADIVDRLIVDHERTVRVFQGGVRGQDGVVRLHHGRRNLRCRVDGKLQLRLLAIIHRQTFHQEGGKSGSGTATERVEDQETLQTRALVGQLADAVQHQIDDLLADGVVSTGVVVRGILLARDQLLRVEQLAVGTGTHLIHHGRFQIDEHGTWHMLAGASFREEGVERIIPTANGLVRGHLTVRLDAMLQTVQLPTGITDLHTGLSNVYGNALTLLKKTKNREEKAISI</sequence>
<dbReference type="STRING" id="112268.A0A182WE44"/>
<organism evidence="1 2">
    <name type="scientific">Anopheles minimus</name>
    <dbReference type="NCBI Taxonomy" id="112268"/>
    <lineage>
        <taxon>Eukaryota</taxon>
        <taxon>Metazoa</taxon>
        <taxon>Ecdysozoa</taxon>
        <taxon>Arthropoda</taxon>
        <taxon>Hexapoda</taxon>
        <taxon>Insecta</taxon>
        <taxon>Pterygota</taxon>
        <taxon>Neoptera</taxon>
        <taxon>Endopterygota</taxon>
        <taxon>Diptera</taxon>
        <taxon>Nematocera</taxon>
        <taxon>Culicoidea</taxon>
        <taxon>Culicidae</taxon>
        <taxon>Anophelinae</taxon>
        <taxon>Anopheles</taxon>
    </lineage>
</organism>
<keyword evidence="2" id="KW-1185">Reference proteome</keyword>
<dbReference type="Proteomes" id="UP000075920">
    <property type="component" value="Unassembled WGS sequence"/>
</dbReference>
<protein>
    <submittedName>
        <fullName evidence="1">Uncharacterized protein</fullName>
    </submittedName>
</protein>
<dbReference type="VEuPathDB" id="VectorBase:AMIN008640"/>
<dbReference type="AlphaFoldDB" id="A0A182WE44"/>
<name>A0A182WE44_9DIPT</name>
<evidence type="ECO:0000313" key="2">
    <source>
        <dbReference type="Proteomes" id="UP000075920"/>
    </source>
</evidence>